<reference evidence="1 2" key="1">
    <citation type="journal article" date="2021" name="bioRxiv">
        <title>Chromosome-scale and haplotype-resolved genome assembly of a tetraploid potato cultivar.</title>
        <authorList>
            <person name="Sun H."/>
            <person name="Jiao W.-B."/>
            <person name="Krause K."/>
            <person name="Campoy J.A."/>
            <person name="Goel M."/>
            <person name="Folz-Donahue K."/>
            <person name="Kukat C."/>
            <person name="Huettel B."/>
            <person name="Schneeberger K."/>
        </authorList>
    </citation>
    <scope>NUCLEOTIDE SEQUENCE [LARGE SCALE GENOMIC DNA]</scope>
    <source>
        <strain evidence="1">SolTubOtavaFocal</strain>
        <tissue evidence="1">Leaves</tissue>
    </source>
</reference>
<comment type="caution">
    <text evidence="1">The sequence shown here is derived from an EMBL/GenBank/DDBJ whole genome shotgun (WGS) entry which is preliminary data.</text>
</comment>
<protein>
    <submittedName>
        <fullName evidence="1">Uncharacterized protein</fullName>
    </submittedName>
</protein>
<organism evidence="1 2">
    <name type="scientific">Solanum tuberosum</name>
    <name type="common">Potato</name>
    <dbReference type="NCBI Taxonomy" id="4113"/>
    <lineage>
        <taxon>Eukaryota</taxon>
        <taxon>Viridiplantae</taxon>
        <taxon>Streptophyta</taxon>
        <taxon>Embryophyta</taxon>
        <taxon>Tracheophyta</taxon>
        <taxon>Spermatophyta</taxon>
        <taxon>Magnoliopsida</taxon>
        <taxon>eudicotyledons</taxon>
        <taxon>Gunneridae</taxon>
        <taxon>Pentapetalae</taxon>
        <taxon>asterids</taxon>
        <taxon>lamiids</taxon>
        <taxon>Solanales</taxon>
        <taxon>Solanaceae</taxon>
        <taxon>Solanoideae</taxon>
        <taxon>Solaneae</taxon>
        <taxon>Solanum</taxon>
    </lineage>
</organism>
<name>A0ABQ7WGP3_SOLTU</name>
<proteinExistence type="predicted"/>
<dbReference type="EMBL" id="JAIVGD010000002">
    <property type="protein sequence ID" value="KAH0779263.1"/>
    <property type="molecule type" value="Genomic_DNA"/>
</dbReference>
<gene>
    <name evidence="1" type="ORF">KY290_005690</name>
</gene>
<dbReference type="Proteomes" id="UP000826656">
    <property type="component" value="Unassembled WGS sequence"/>
</dbReference>
<keyword evidence="2" id="KW-1185">Reference proteome</keyword>
<sequence length="94" mass="11520">MRHHYTYITLLEPFQSPNELENYKRRLGMHNANVNLLAKIWSFWNENWEEEDYKDIVQQLTIGYKLRGIRERFKVTAIYARCSAIERLELWEDL</sequence>
<evidence type="ECO:0000313" key="1">
    <source>
        <dbReference type="EMBL" id="KAH0779263.1"/>
    </source>
</evidence>
<accession>A0ABQ7WGP3</accession>
<evidence type="ECO:0000313" key="2">
    <source>
        <dbReference type="Proteomes" id="UP000826656"/>
    </source>
</evidence>